<dbReference type="Pfam" id="PF00107">
    <property type="entry name" value="ADH_zinc_N"/>
    <property type="match status" value="1"/>
</dbReference>
<dbReference type="SMART" id="SM00829">
    <property type="entry name" value="PKS_ER"/>
    <property type="match status" value="1"/>
</dbReference>
<dbReference type="FunFam" id="3.40.50.720:FF:000068">
    <property type="entry name" value="Sorbitol dehydrogenase"/>
    <property type="match status" value="1"/>
</dbReference>
<reference evidence="11" key="1">
    <citation type="submission" date="2022-01" db="UniProtKB">
        <authorList>
            <consortium name="EnsemblMetazoa"/>
        </authorList>
    </citation>
    <scope>IDENTIFICATION</scope>
</reference>
<dbReference type="InterPro" id="IPR011032">
    <property type="entry name" value="GroES-like_sf"/>
</dbReference>
<dbReference type="PROSITE" id="PS00059">
    <property type="entry name" value="ADH_ZINC"/>
    <property type="match status" value="1"/>
</dbReference>
<dbReference type="InterPro" id="IPR013149">
    <property type="entry name" value="ADH-like_C"/>
</dbReference>
<dbReference type="GO" id="GO:0003939">
    <property type="term" value="F:L-iditol 2-dehydrogenase (NAD+) activity"/>
    <property type="evidence" value="ECO:0007669"/>
    <property type="project" value="TreeGrafter"/>
</dbReference>
<dbReference type="Gene3D" id="3.90.180.10">
    <property type="entry name" value="Medium-chain alcohol dehydrogenases, catalytic domain"/>
    <property type="match status" value="1"/>
</dbReference>
<dbReference type="InterPro" id="IPR002328">
    <property type="entry name" value="ADH_Zn_CS"/>
</dbReference>
<dbReference type="InterPro" id="IPR013154">
    <property type="entry name" value="ADH-like_N"/>
</dbReference>
<dbReference type="InterPro" id="IPR036291">
    <property type="entry name" value="NAD(P)-bd_dom_sf"/>
</dbReference>
<evidence type="ECO:0000259" key="10">
    <source>
        <dbReference type="SMART" id="SM00829"/>
    </source>
</evidence>
<feature type="domain" description="Enoyl reductase (ER)" evidence="10">
    <location>
        <begin position="12"/>
        <end position="353"/>
    </location>
</feature>
<organism evidence="11 12">
    <name type="scientific">Cimex lectularius</name>
    <name type="common">Bed bug</name>
    <name type="synonym">Acanthia lectularia</name>
    <dbReference type="NCBI Taxonomy" id="79782"/>
    <lineage>
        <taxon>Eukaryota</taxon>
        <taxon>Metazoa</taxon>
        <taxon>Ecdysozoa</taxon>
        <taxon>Arthropoda</taxon>
        <taxon>Hexapoda</taxon>
        <taxon>Insecta</taxon>
        <taxon>Pterygota</taxon>
        <taxon>Neoptera</taxon>
        <taxon>Paraneoptera</taxon>
        <taxon>Hemiptera</taxon>
        <taxon>Heteroptera</taxon>
        <taxon>Panheteroptera</taxon>
        <taxon>Cimicomorpha</taxon>
        <taxon>Cimicidae</taxon>
        <taxon>Cimex</taxon>
    </lineage>
</organism>
<dbReference type="PANTHER" id="PTHR43161:SF9">
    <property type="entry name" value="SORBITOL DEHYDROGENASE"/>
    <property type="match status" value="1"/>
</dbReference>
<evidence type="ECO:0000256" key="3">
    <source>
        <dbReference type="ARBA" id="ARBA00022723"/>
    </source>
</evidence>
<evidence type="ECO:0000313" key="11">
    <source>
        <dbReference type="EnsemblMetazoa" id="XP_014250234.1"/>
    </source>
</evidence>
<keyword evidence="5" id="KW-0560">Oxidoreductase</keyword>
<accession>A0A8I6RRM6</accession>
<dbReference type="GO" id="GO:0006062">
    <property type="term" value="P:sorbitol catabolic process"/>
    <property type="evidence" value="ECO:0007669"/>
    <property type="project" value="TreeGrafter"/>
</dbReference>
<keyword evidence="3 9" id="KW-0479">Metal-binding</keyword>
<keyword evidence="12" id="KW-1185">Reference proteome</keyword>
<comment type="cofactor">
    <cofactor evidence="1 9">
        <name>Zn(2+)</name>
        <dbReference type="ChEBI" id="CHEBI:29105"/>
    </cofactor>
</comment>
<keyword evidence="6" id="KW-0520">NAD</keyword>
<dbReference type="AlphaFoldDB" id="A0A8I6RRM6"/>
<dbReference type="OrthoDB" id="1879366at2759"/>
<dbReference type="SUPFAM" id="SSF50129">
    <property type="entry name" value="GroES-like"/>
    <property type="match status" value="1"/>
</dbReference>
<dbReference type="OMA" id="FETWYAM"/>
<sequence>MACDNLTAVLYKTNDLRLENRPIPEPTDNEVLLEMGSVSICGSDVHYLQHGRICDFIVKEPMIMGHEASGTVVKLGSKVKNLNIGDRVAIEPGVPCSTCEYCKEGRYNLCPDIAFCATPPFHGNLSRFYCHKADFCFKLPHNVSLEEGALLEPLSVGVHACKKAEITIGSKLLVLGVGPIGLVTTLIAKAMGAEKIIATDLQKHRLELAKICGADHTVQINGTESENDLEKVIRETLGGQPDKTIDCSGFESSIRLGLKATKSGGTFVLVGMGAHEVKLPLVSAAIKEITIKGAFRYCNEDIFIFSYAVALSLVATGKVNLKPLITHEFSLKDTIKAFETASNGTGNPVKILIHCNK</sequence>
<evidence type="ECO:0000256" key="2">
    <source>
        <dbReference type="ARBA" id="ARBA00008072"/>
    </source>
</evidence>
<dbReference type="KEGG" id="clec:106667074"/>
<evidence type="ECO:0000256" key="9">
    <source>
        <dbReference type="RuleBase" id="RU361277"/>
    </source>
</evidence>
<dbReference type="Gene3D" id="3.40.50.720">
    <property type="entry name" value="NAD(P)-binding Rossmann-like Domain"/>
    <property type="match status" value="1"/>
</dbReference>
<dbReference type="EnsemblMetazoa" id="XM_014394748.1">
    <property type="protein sequence ID" value="XP_014250234.1"/>
    <property type="gene ID" value="LOC106667074"/>
</dbReference>
<dbReference type="PANTHER" id="PTHR43161">
    <property type="entry name" value="SORBITOL DEHYDROGENASE"/>
    <property type="match status" value="1"/>
</dbReference>
<proteinExistence type="inferred from homology"/>
<evidence type="ECO:0000313" key="12">
    <source>
        <dbReference type="Proteomes" id="UP000494040"/>
    </source>
</evidence>
<evidence type="ECO:0000256" key="5">
    <source>
        <dbReference type="ARBA" id="ARBA00023002"/>
    </source>
</evidence>
<protein>
    <recommendedName>
        <fullName evidence="7">Sorbitol dehydrogenase</fullName>
    </recommendedName>
    <alternativeName>
        <fullName evidence="8">Polyol dehydrogenase</fullName>
    </alternativeName>
</protein>
<keyword evidence="4 9" id="KW-0862">Zinc</keyword>
<evidence type="ECO:0000256" key="7">
    <source>
        <dbReference type="ARBA" id="ARBA00026132"/>
    </source>
</evidence>
<dbReference type="InterPro" id="IPR020843">
    <property type="entry name" value="ER"/>
</dbReference>
<dbReference type="Pfam" id="PF08240">
    <property type="entry name" value="ADH_N"/>
    <property type="match status" value="1"/>
</dbReference>
<comment type="similarity">
    <text evidence="2 9">Belongs to the zinc-containing alcohol dehydrogenase family.</text>
</comment>
<evidence type="ECO:0000256" key="4">
    <source>
        <dbReference type="ARBA" id="ARBA00022833"/>
    </source>
</evidence>
<dbReference type="GO" id="GO:0008270">
    <property type="term" value="F:zinc ion binding"/>
    <property type="evidence" value="ECO:0007669"/>
    <property type="project" value="InterPro"/>
</dbReference>
<name>A0A8I6RRM6_CIMLE</name>
<dbReference type="GeneID" id="106667074"/>
<evidence type="ECO:0000256" key="8">
    <source>
        <dbReference type="ARBA" id="ARBA00032485"/>
    </source>
</evidence>
<dbReference type="CDD" id="cd05285">
    <property type="entry name" value="sorbitol_DH"/>
    <property type="match status" value="1"/>
</dbReference>
<dbReference type="SUPFAM" id="SSF51735">
    <property type="entry name" value="NAD(P)-binding Rossmann-fold domains"/>
    <property type="match status" value="1"/>
</dbReference>
<evidence type="ECO:0000256" key="1">
    <source>
        <dbReference type="ARBA" id="ARBA00001947"/>
    </source>
</evidence>
<dbReference type="RefSeq" id="XP_014250234.1">
    <property type="nucleotide sequence ID" value="XM_014394748.1"/>
</dbReference>
<dbReference type="Proteomes" id="UP000494040">
    <property type="component" value="Unassembled WGS sequence"/>
</dbReference>
<evidence type="ECO:0000256" key="6">
    <source>
        <dbReference type="ARBA" id="ARBA00023027"/>
    </source>
</evidence>
<dbReference type="InterPro" id="IPR045306">
    <property type="entry name" value="SDH-like"/>
</dbReference>